<evidence type="ECO:0000313" key="2">
    <source>
        <dbReference type="Proteomes" id="UP001164250"/>
    </source>
</evidence>
<protein>
    <submittedName>
        <fullName evidence="1">Uncharacterized protein</fullName>
    </submittedName>
</protein>
<name>A0ACC0ZRE1_9ROSI</name>
<keyword evidence="2" id="KW-1185">Reference proteome</keyword>
<comment type="caution">
    <text evidence="1">The sequence shown here is derived from an EMBL/GenBank/DDBJ whole genome shotgun (WGS) entry which is preliminary data.</text>
</comment>
<dbReference type="EMBL" id="CM047910">
    <property type="protein sequence ID" value="KAJ0075334.1"/>
    <property type="molecule type" value="Genomic_DNA"/>
</dbReference>
<reference evidence="2" key="1">
    <citation type="journal article" date="2023" name="G3 (Bethesda)">
        <title>Genome assembly and association tests identify interacting loci associated with vigor, precocity, and sex in interspecific pistachio rootstocks.</title>
        <authorList>
            <person name="Palmer W."/>
            <person name="Jacygrad E."/>
            <person name="Sagayaradj S."/>
            <person name="Cavanaugh K."/>
            <person name="Han R."/>
            <person name="Bertier L."/>
            <person name="Beede B."/>
            <person name="Kafkas S."/>
            <person name="Golino D."/>
            <person name="Preece J."/>
            <person name="Michelmore R."/>
        </authorList>
    </citation>
    <scope>NUCLEOTIDE SEQUENCE [LARGE SCALE GENOMIC DNA]</scope>
</reference>
<gene>
    <name evidence="1" type="ORF">Patl1_34646</name>
</gene>
<organism evidence="1 2">
    <name type="scientific">Pistacia atlantica</name>
    <dbReference type="NCBI Taxonomy" id="434234"/>
    <lineage>
        <taxon>Eukaryota</taxon>
        <taxon>Viridiplantae</taxon>
        <taxon>Streptophyta</taxon>
        <taxon>Embryophyta</taxon>
        <taxon>Tracheophyta</taxon>
        <taxon>Spermatophyta</taxon>
        <taxon>Magnoliopsida</taxon>
        <taxon>eudicotyledons</taxon>
        <taxon>Gunneridae</taxon>
        <taxon>Pentapetalae</taxon>
        <taxon>rosids</taxon>
        <taxon>malvids</taxon>
        <taxon>Sapindales</taxon>
        <taxon>Anacardiaceae</taxon>
        <taxon>Pistacia</taxon>
    </lineage>
</organism>
<sequence length="169" mass="19596">MECRWSAGRLESAAEVIVNVLLEKKTEKFGRSGMSRRKQEKQLARKQIDDTGLLDYVLKSMNNVIVGDHTVHRPVNPSTRLLEYTIHELCNGEELEAFEPGADVSSEVVFFVQEYQDECGPEDDDRERMVECDIGEVWQHTRCHGIKDSKTVAGAESEIWRWRWSWAFY</sequence>
<dbReference type="Proteomes" id="UP001164250">
    <property type="component" value="Chromosome 15"/>
</dbReference>
<proteinExistence type="predicted"/>
<evidence type="ECO:0000313" key="1">
    <source>
        <dbReference type="EMBL" id="KAJ0075334.1"/>
    </source>
</evidence>
<accession>A0ACC0ZRE1</accession>